<evidence type="ECO:0000256" key="4">
    <source>
        <dbReference type="ARBA" id="ARBA00022475"/>
    </source>
</evidence>
<keyword evidence="7 8" id="KW-0472">Membrane</keyword>
<evidence type="ECO:0000256" key="1">
    <source>
        <dbReference type="ARBA" id="ARBA00004651"/>
    </source>
</evidence>
<dbReference type="Proteomes" id="UP000523000">
    <property type="component" value="Unassembled WGS sequence"/>
</dbReference>
<dbReference type="Pfam" id="PF01594">
    <property type="entry name" value="AI-2E_transport"/>
    <property type="match status" value="1"/>
</dbReference>
<evidence type="ECO:0000256" key="2">
    <source>
        <dbReference type="ARBA" id="ARBA00009773"/>
    </source>
</evidence>
<evidence type="ECO:0000256" key="3">
    <source>
        <dbReference type="ARBA" id="ARBA00022448"/>
    </source>
</evidence>
<dbReference type="RefSeq" id="WP_183512553.1">
    <property type="nucleotide sequence ID" value="NZ_BAABGK010000109.1"/>
</dbReference>
<evidence type="ECO:0000256" key="5">
    <source>
        <dbReference type="ARBA" id="ARBA00022692"/>
    </source>
</evidence>
<sequence length="365" mass="38568">MQSAKKVPSEGGNEPGGPAVMRSGPMLASYVMALGALGGIATGLALYGMRGIIYSVFLALFAAVGFDPLVRWFQRHRMSRPLAILTVILIIVAILVTILWVVLPLVFRQIQTLATAIPGEIEHLKAQGWFDPANATSNGALGGLANWVATEIKDPAVWASLGSGIAGFGVSVVNGVASGFFMAILTIYFIATYDATKQAAYNLISASHRPAFIGYSERILKNFGRYLSGMVILAFFNAVFSVVLLVLTGVPGAFLIGVLAFFITLIPLIGTILTTVAMTILAFFHAPVSGLVVLIFMLIYMQVEAYVLTPKVMGKAVQVPGSVVLISALAGSTLFGLPGALVAIPISAGIILIIKEVVMPRKQLT</sequence>
<comment type="caution">
    <text evidence="9">The sequence shown here is derived from an EMBL/GenBank/DDBJ whole genome shotgun (WGS) entry which is preliminary data.</text>
</comment>
<dbReference type="AlphaFoldDB" id="A0A839QQE4"/>
<name>A0A839QQE4_9MICC</name>
<feature type="transmembrane region" description="Helical" evidence="8">
    <location>
        <begin position="323"/>
        <end position="354"/>
    </location>
</feature>
<keyword evidence="4" id="KW-1003">Cell membrane</keyword>
<dbReference type="PANTHER" id="PTHR21716:SF53">
    <property type="entry name" value="PERMEASE PERM-RELATED"/>
    <property type="match status" value="1"/>
</dbReference>
<accession>A0A839QQE4</accession>
<gene>
    <name evidence="9" type="ORF">E9229_003231</name>
</gene>
<keyword evidence="5 8" id="KW-0812">Transmembrane</keyword>
<keyword evidence="3" id="KW-0813">Transport</keyword>
<dbReference type="PANTHER" id="PTHR21716">
    <property type="entry name" value="TRANSMEMBRANE PROTEIN"/>
    <property type="match status" value="1"/>
</dbReference>
<feature type="transmembrane region" description="Helical" evidence="8">
    <location>
        <begin position="165"/>
        <end position="191"/>
    </location>
</feature>
<reference evidence="9 10" key="1">
    <citation type="submission" date="2020-08" db="EMBL/GenBank/DDBJ databases">
        <title>Sequencing the genomes of 1000 actinobacteria strains.</title>
        <authorList>
            <person name="Klenk H.-P."/>
        </authorList>
    </citation>
    <scope>NUCLEOTIDE SEQUENCE [LARGE SCALE GENOMIC DNA]</scope>
    <source>
        <strain evidence="9 10">DSM 22826</strain>
    </source>
</reference>
<feature type="transmembrane region" description="Helical" evidence="8">
    <location>
        <begin position="226"/>
        <end position="247"/>
    </location>
</feature>
<evidence type="ECO:0000256" key="8">
    <source>
        <dbReference type="SAM" id="Phobius"/>
    </source>
</evidence>
<dbReference type="GO" id="GO:0005886">
    <property type="term" value="C:plasma membrane"/>
    <property type="evidence" value="ECO:0007669"/>
    <property type="project" value="UniProtKB-SubCell"/>
</dbReference>
<dbReference type="EMBL" id="JACHVS010000002">
    <property type="protein sequence ID" value="MBB2996984.1"/>
    <property type="molecule type" value="Genomic_DNA"/>
</dbReference>
<feature type="transmembrane region" description="Helical" evidence="8">
    <location>
        <begin position="280"/>
        <end position="303"/>
    </location>
</feature>
<evidence type="ECO:0000256" key="6">
    <source>
        <dbReference type="ARBA" id="ARBA00022989"/>
    </source>
</evidence>
<feature type="transmembrane region" description="Helical" evidence="8">
    <location>
        <begin position="82"/>
        <end position="103"/>
    </location>
</feature>
<comment type="similarity">
    <text evidence="2">Belongs to the autoinducer-2 exporter (AI-2E) (TC 2.A.86) family.</text>
</comment>
<dbReference type="InterPro" id="IPR002549">
    <property type="entry name" value="AI-2E-like"/>
</dbReference>
<organism evidence="9 10">
    <name type="scientific">Paeniglutamicibacter cryotolerans</name>
    <dbReference type="NCBI Taxonomy" id="670079"/>
    <lineage>
        <taxon>Bacteria</taxon>
        <taxon>Bacillati</taxon>
        <taxon>Actinomycetota</taxon>
        <taxon>Actinomycetes</taxon>
        <taxon>Micrococcales</taxon>
        <taxon>Micrococcaceae</taxon>
        <taxon>Paeniglutamicibacter</taxon>
    </lineage>
</organism>
<protein>
    <submittedName>
        <fullName evidence="9">Putative PurR-regulated permease PerM</fullName>
    </submittedName>
</protein>
<feature type="transmembrane region" description="Helical" evidence="8">
    <location>
        <begin position="253"/>
        <end position="273"/>
    </location>
</feature>
<feature type="transmembrane region" description="Helical" evidence="8">
    <location>
        <begin position="27"/>
        <end position="46"/>
    </location>
</feature>
<comment type="subcellular location">
    <subcellularLocation>
        <location evidence="1">Cell membrane</location>
        <topology evidence="1">Multi-pass membrane protein</topology>
    </subcellularLocation>
</comment>
<proteinExistence type="inferred from homology"/>
<evidence type="ECO:0000313" key="10">
    <source>
        <dbReference type="Proteomes" id="UP000523000"/>
    </source>
</evidence>
<evidence type="ECO:0000313" key="9">
    <source>
        <dbReference type="EMBL" id="MBB2996984.1"/>
    </source>
</evidence>
<keyword evidence="10" id="KW-1185">Reference proteome</keyword>
<feature type="transmembrane region" description="Helical" evidence="8">
    <location>
        <begin position="52"/>
        <end position="70"/>
    </location>
</feature>
<keyword evidence="6 8" id="KW-1133">Transmembrane helix</keyword>
<evidence type="ECO:0000256" key="7">
    <source>
        <dbReference type="ARBA" id="ARBA00023136"/>
    </source>
</evidence>